<accession>A0A6N2TLW3</accession>
<gene>
    <name evidence="1" type="ORF">AOLFYP35_01424</name>
</gene>
<proteinExistence type="predicted"/>
<organism evidence="1">
    <name type="scientific">Schaalia odontolytica</name>
    <dbReference type="NCBI Taxonomy" id="1660"/>
    <lineage>
        <taxon>Bacteria</taxon>
        <taxon>Bacillati</taxon>
        <taxon>Actinomycetota</taxon>
        <taxon>Actinomycetes</taxon>
        <taxon>Actinomycetales</taxon>
        <taxon>Actinomycetaceae</taxon>
        <taxon>Schaalia</taxon>
    </lineage>
</organism>
<reference evidence="1" key="1">
    <citation type="submission" date="2019-11" db="EMBL/GenBank/DDBJ databases">
        <authorList>
            <person name="Feng L."/>
        </authorList>
    </citation>
    <scope>NUCLEOTIDE SEQUENCE</scope>
    <source>
        <strain evidence="1">AodontolyticusLFYP35</strain>
    </source>
</reference>
<dbReference type="EMBL" id="CACRSM010000002">
    <property type="protein sequence ID" value="VYT06427.1"/>
    <property type="molecule type" value="Genomic_DNA"/>
</dbReference>
<dbReference type="AlphaFoldDB" id="A0A6N2TLW3"/>
<sequence length="71" mass="8028">MNQLNTKISVRAAHGRQQALNLPVAQLSDAVRPWYSDWSDQRIQEALDNLARPEMRDRAAEFLGLELIPAA</sequence>
<name>A0A6N2TLW3_9ACTO</name>
<evidence type="ECO:0000313" key="1">
    <source>
        <dbReference type="EMBL" id="VYT06427.1"/>
    </source>
</evidence>
<protein>
    <submittedName>
        <fullName evidence="1">Uncharacterized protein</fullName>
    </submittedName>
</protein>